<evidence type="ECO:0000313" key="2">
    <source>
        <dbReference type="Proteomes" id="UP000823486"/>
    </source>
</evidence>
<gene>
    <name evidence="1" type="ORF">JOC77_001875</name>
</gene>
<organism evidence="1 2">
    <name type="scientific">Peribacillus deserti</name>
    <dbReference type="NCBI Taxonomy" id="673318"/>
    <lineage>
        <taxon>Bacteria</taxon>
        <taxon>Bacillati</taxon>
        <taxon>Bacillota</taxon>
        <taxon>Bacilli</taxon>
        <taxon>Bacillales</taxon>
        <taxon>Bacillaceae</taxon>
        <taxon>Peribacillus</taxon>
    </lineage>
</organism>
<proteinExistence type="predicted"/>
<keyword evidence="2" id="KW-1185">Reference proteome</keyword>
<dbReference type="Proteomes" id="UP000823486">
    <property type="component" value="Unassembled WGS sequence"/>
</dbReference>
<dbReference type="EMBL" id="JAFBFI010000006">
    <property type="protein sequence ID" value="MBM7692445.1"/>
    <property type="molecule type" value="Genomic_DNA"/>
</dbReference>
<comment type="caution">
    <text evidence="1">The sequence shown here is derived from an EMBL/GenBank/DDBJ whole genome shotgun (WGS) entry which is preliminary data.</text>
</comment>
<name>A0ABS2QHE2_9BACI</name>
<accession>A0ABS2QHE2</accession>
<sequence length="69" mass="8002">MWAMLKFIVDFGTMLIGVEGARLLREKWVKGDPVRRKRERRLLGRPRKASASRCNQQSSLTELCIKISI</sequence>
<protein>
    <submittedName>
        <fullName evidence="1">Uncharacterized protein</fullName>
    </submittedName>
</protein>
<reference evidence="1 2" key="1">
    <citation type="submission" date="2021-01" db="EMBL/GenBank/DDBJ databases">
        <title>Genomic Encyclopedia of Type Strains, Phase IV (KMG-IV): sequencing the most valuable type-strain genomes for metagenomic binning, comparative biology and taxonomic classification.</title>
        <authorList>
            <person name="Goeker M."/>
        </authorList>
    </citation>
    <scope>NUCLEOTIDE SEQUENCE [LARGE SCALE GENOMIC DNA]</scope>
    <source>
        <strain evidence="1 2">DSM 105482</strain>
    </source>
</reference>
<evidence type="ECO:0000313" key="1">
    <source>
        <dbReference type="EMBL" id="MBM7692445.1"/>
    </source>
</evidence>